<protein>
    <submittedName>
        <fullName evidence="2">Uncharacterized protein</fullName>
    </submittedName>
</protein>
<keyword evidence="3" id="KW-1185">Reference proteome</keyword>
<gene>
    <name evidence="2" type="ORF">PR048_000905</name>
</gene>
<feature type="region of interest" description="Disordered" evidence="1">
    <location>
        <begin position="1"/>
        <end position="24"/>
    </location>
</feature>
<feature type="region of interest" description="Disordered" evidence="1">
    <location>
        <begin position="31"/>
        <end position="50"/>
    </location>
</feature>
<proteinExistence type="predicted"/>
<evidence type="ECO:0000313" key="3">
    <source>
        <dbReference type="Proteomes" id="UP001159363"/>
    </source>
</evidence>
<organism evidence="2 3">
    <name type="scientific">Dryococelus australis</name>
    <dbReference type="NCBI Taxonomy" id="614101"/>
    <lineage>
        <taxon>Eukaryota</taxon>
        <taxon>Metazoa</taxon>
        <taxon>Ecdysozoa</taxon>
        <taxon>Arthropoda</taxon>
        <taxon>Hexapoda</taxon>
        <taxon>Insecta</taxon>
        <taxon>Pterygota</taxon>
        <taxon>Neoptera</taxon>
        <taxon>Polyneoptera</taxon>
        <taxon>Phasmatodea</taxon>
        <taxon>Verophasmatodea</taxon>
        <taxon>Anareolatae</taxon>
        <taxon>Phasmatidae</taxon>
        <taxon>Eurycanthinae</taxon>
        <taxon>Dryococelus</taxon>
    </lineage>
</organism>
<sequence>MEQCRNARAGKRKIPEKARRRAVSTGTIFPHAKIPECNPTGNKTRTGRRVQMRRDTTFPDQVRKYHKPKEAPTKSGIEPMPLLPAVSALARDETPCSNFKLSPRRFMKIVWAAKQFSVVTRRQILRSRRYRSTPYSLYGDNLPHRLQSVAFPGSRCAGLARSGAAAALRRRTRQRTEAQPRGGVEALMGRVCSVSLKLRVVHSLEKWGSSAYWSLGCVFTGCCPTHGIYGNRWGFLCKSAIGSEAFRASLISCDPIAKRELQPHTRAHTHTHTMGPRWLLRLACSPSSKAIRVLSPAGSLRVFACGNRAGRCHLWAGFLGDLPFPLLFIPALLHTSIILIRSQDGDVKRRPNLFAHSHSNHTHSHPAKLRHWAANCWSTVRQYAPGNLFVNRAALLVGRRHVVMVTVRGEGVAAGEVSQATAQHAARTWRTAVSQLVVRPVGQSNGPRRTKAGGIANRDPFRIMCNSQTQGPFPERHTTNHRLDIRHINEPPRHFVSVYLSTLYPRLRFPFACRERQVCPLGRLTGSSGQQPHTIVARATKTEIRGGSFGCRGTHSLISCANVWEPPLETGAGYCVIRNTPIGWAAGWRMSYEALISERRSKMSLASVILLRSTLLHLHKQHYTDTNTTPTQTSNTPRTPHKTSTTSVGPSVSGEDGWARSSEPMRVIEVSMEQSWDERAGETGYPLENPPHSGIVRHDSHMRKSGSDLAGH</sequence>
<feature type="compositionally biased region" description="Basic residues" evidence="1">
    <location>
        <begin position="8"/>
        <end position="22"/>
    </location>
</feature>
<dbReference type="Proteomes" id="UP001159363">
    <property type="component" value="Chromosome 1"/>
</dbReference>
<accession>A0ABQ9IH59</accession>
<name>A0ABQ9IH59_9NEOP</name>
<comment type="caution">
    <text evidence="2">The sequence shown here is derived from an EMBL/GenBank/DDBJ whole genome shotgun (WGS) entry which is preliminary data.</text>
</comment>
<feature type="compositionally biased region" description="Low complexity" evidence="1">
    <location>
        <begin position="624"/>
        <end position="654"/>
    </location>
</feature>
<feature type="region of interest" description="Disordered" evidence="1">
    <location>
        <begin position="623"/>
        <end position="712"/>
    </location>
</feature>
<reference evidence="2 3" key="1">
    <citation type="submission" date="2023-02" db="EMBL/GenBank/DDBJ databases">
        <title>LHISI_Scaffold_Assembly.</title>
        <authorList>
            <person name="Stuart O.P."/>
            <person name="Cleave R."/>
            <person name="Magrath M.J.L."/>
            <person name="Mikheyev A.S."/>
        </authorList>
    </citation>
    <scope>NUCLEOTIDE SEQUENCE [LARGE SCALE GENOMIC DNA]</scope>
    <source>
        <strain evidence="2">Daus_M_001</strain>
        <tissue evidence="2">Leg muscle</tissue>
    </source>
</reference>
<evidence type="ECO:0000256" key="1">
    <source>
        <dbReference type="SAM" id="MobiDB-lite"/>
    </source>
</evidence>
<evidence type="ECO:0000313" key="2">
    <source>
        <dbReference type="EMBL" id="KAJ8895569.1"/>
    </source>
</evidence>
<dbReference type="EMBL" id="JARBHB010000001">
    <property type="protein sequence ID" value="KAJ8895569.1"/>
    <property type="molecule type" value="Genomic_DNA"/>
</dbReference>